<evidence type="ECO:0000313" key="3">
    <source>
        <dbReference type="EMBL" id="CAL1284191.1"/>
    </source>
</evidence>
<dbReference type="Pfam" id="PF01757">
    <property type="entry name" value="Acyl_transf_3"/>
    <property type="match status" value="1"/>
</dbReference>
<feature type="transmembrane region" description="Helical" evidence="1">
    <location>
        <begin position="234"/>
        <end position="255"/>
    </location>
</feature>
<evidence type="ECO:0000313" key="4">
    <source>
        <dbReference type="Proteomes" id="UP001497382"/>
    </source>
</evidence>
<dbReference type="InterPro" id="IPR052728">
    <property type="entry name" value="O2_lipid_transport_reg"/>
</dbReference>
<dbReference type="EMBL" id="CAXIEN010000177">
    <property type="protein sequence ID" value="CAL1284191.1"/>
    <property type="molecule type" value="Genomic_DNA"/>
</dbReference>
<keyword evidence="1" id="KW-1133">Transmembrane helix</keyword>
<evidence type="ECO:0000256" key="1">
    <source>
        <dbReference type="SAM" id="Phobius"/>
    </source>
</evidence>
<keyword evidence="4" id="KW-1185">Reference proteome</keyword>
<dbReference type="Proteomes" id="UP001497382">
    <property type="component" value="Unassembled WGS sequence"/>
</dbReference>
<sequence>MDVCPQDPHYTHAWQATLSTILADFQDELELAKNTSMLYHQPVEKKLTTEALFMLFVILVFVILTLIRSAISVYESFKLIEKEAYSSANERKEKPRNRETNAEEENKLFKTSSYTVQTNLRRFLDCFCIKSNARRILNTVSAEEQFCSLHGIKSILAIFIVVCHGSALYGCAVRTSESFLSLLNLKALQTIRNSTFSIDVFLVLSGFLNGYLFSQLYEKRKGKIPWLSFYFHRFARIIPIYYIVLGFYSTLFPYLGSGPVWPTYKTNPVCKENWIWNVFFLNNLISHKKLCLATTWHLACEMQLYIISPIFLILLMRKPKVGYILIFLGISGSCFINFLFTKQY</sequence>
<name>A0AAV2AJL2_9ARAC</name>
<feature type="transmembrane region" description="Helical" evidence="1">
    <location>
        <begin position="322"/>
        <end position="340"/>
    </location>
</feature>
<organism evidence="3 4">
    <name type="scientific">Larinioides sclopetarius</name>
    <dbReference type="NCBI Taxonomy" id="280406"/>
    <lineage>
        <taxon>Eukaryota</taxon>
        <taxon>Metazoa</taxon>
        <taxon>Ecdysozoa</taxon>
        <taxon>Arthropoda</taxon>
        <taxon>Chelicerata</taxon>
        <taxon>Arachnida</taxon>
        <taxon>Araneae</taxon>
        <taxon>Araneomorphae</taxon>
        <taxon>Entelegynae</taxon>
        <taxon>Araneoidea</taxon>
        <taxon>Araneidae</taxon>
        <taxon>Larinioides</taxon>
    </lineage>
</organism>
<evidence type="ECO:0000259" key="2">
    <source>
        <dbReference type="Pfam" id="PF01757"/>
    </source>
</evidence>
<feature type="transmembrane region" description="Helical" evidence="1">
    <location>
        <begin position="51"/>
        <end position="71"/>
    </location>
</feature>
<keyword evidence="1" id="KW-0812">Transmembrane</keyword>
<dbReference type="InterPro" id="IPR002656">
    <property type="entry name" value="Acyl_transf_3_dom"/>
</dbReference>
<protein>
    <recommendedName>
        <fullName evidence="2">Acyltransferase 3 domain-containing protein</fullName>
    </recommendedName>
</protein>
<accession>A0AAV2AJL2</accession>
<keyword evidence="1" id="KW-0472">Membrane</keyword>
<feature type="transmembrane region" description="Helical" evidence="1">
    <location>
        <begin position="195"/>
        <end position="213"/>
    </location>
</feature>
<dbReference type="AlphaFoldDB" id="A0AAV2AJL2"/>
<feature type="domain" description="Acyltransferase 3" evidence="2">
    <location>
        <begin position="149"/>
        <end position="342"/>
    </location>
</feature>
<feature type="transmembrane region" description="Helical" evidence="1">
    <location>
        <begin position="155"/>
        <end position="175"/>
    </location>
</feature>
<gene>
    <name evidence="3" type="ORF">LARSCL_LOCUS13018</name>
</gene>
<dbReference type="PANTHER" id="PTHR11161:SF0">
    <property type="entry name" value="O-ACYLTRANSFERASE LIKE PROTEIN"/>
    <property type="match status" value="1"/>
</dbReference>
<comment type="caution">
    <text evidence="3">The sequence shown here is derived from an EMBL/GenBank/DDBJ whole genome shotgun (WGS) entry which is preliminary data.</text>
</comment>
<proteinExistence type="predicted"/>
<dbReference type="PANTHER" id="PTHR11161">
    <property type="entry name" value="O-ACYLTRANSFERASE"/>
    <property type="match status" value="1"/>
</dbReference>
<dbReference type="GO" id="GO:0016747">
    <property type="term" value="F:acyltransferase activity, transferring groups other than amino-acyl groups"/>
    <property type="evidence" value="ECO:0007669"/>
    <property type="project" value="InterPro"/>
</dbReference>
<feature type="non-terminal residue" evidence="3">
    <location>
        <position position="344"/>
    </location>
</feature>
<reference evidence="3 4" key="1">
    <citation type="submission" date="2024-04" db="EMBL/GenBank/DDBJ databases">
        <authorList>
            <person name="Rising A."/>
            <person name="Reimegard J."/>
            <person name="Sonavane S."/>
            <person name="Akerstrom W."/>
            <person name="Nylinder S."/>
            <person name="Hedman E."/>
            <person name="Kallberg Y."/>
        </authorList>
    </citation>
    <scope>NUCLEOTIDE SEQUENCE [LARGE SCALE GENOMIC DNA]</scope>
</reference>
<feature type="transmembrane region" description="Helical" evidence="1">
    <location>
        <begin position="296"/>
        <end position="315"/>
    </location>
</feature>